<dbReference type="PANTHER" id="PTHR31891:SF1">
    <property type="entry name" value="FORMAMIDASE C869.04-RELATED"/>
    <property type="match status" value="1"/>
</dbReference>
<evidence type="ECO:0008006" key="3">
    <source>
        <dbReference type="Google" id="ProtNLM"/>
    </source>
</evidence>
<dbReference type="PANTHER" id="PTHR31891">
    <property type="entry name" value="FORMAMIDASE C869.04-RELATED"/>
    <property type="match status" value="1"/>
</dbReference>
<comment type="caution">
    <text evidence="1">The sequence shown here is derived from an EMBL/GenBank/DDBJ whole genome shotgun (WGS) entry which is preliminary data.</text>
</comment>
<dbReference type="InterPro" id="IPR004304">
    <property type="entry name" value="FmdA_AmdA"/>
</dbReference>
<proteinExistence type="predicted"/>
<dbReference type="SUPFAM" id="SSF141130">
    <property type="entry name" value="Acetamidase/Formamidase-like"/>
    <property type="match status" value="1"/>
</dbReference>
<reference evidence="1 2" key="1">
    <citation type="submission" date="2019-08" db="EMBL/GenBank/DDBJ databases">
        <title>Aureimonas fodiniaquatilis sp. nov., isolated from a coal mine wastewater.</title>
        <authorList>
            <person name="Kim W."/>
        </authorList>
    </citation>
    <scope>NUCLEOTIDE SEQUENCE [LARGE SCALE GENOMIC DNA]</scope>
    <source>
        <strain evidence="1 2">CAU 1482</strain>
    </source>
</reference>
<dbReference type="Pfam" id="PF03069">
    <property type="entry name" value="FmdA_AmdA"/>
    <property type="match status" value="2"/>
</dbReference>
<name>A0A5B0DYP3_9HYPH</name>
<accession>A0A5B0DYP3</accession>
<dbReference type="GO" id="GO:0016811">
    <property type="term" value="F:hydrolase activity, acting on carbon-nitrogen (but not peptide) bonds, in linear amides"/>
    <property type="evidence" value="ECO:0007669"/>
    <property type="project" value="InterPro"/>
</dbReference>
<gene>
    <name evidence="1" type="ORF">FPY71_02140</name>
</gene>
<protein>
    <recommendedName>
        <fullName evidence="3">Acetamidase</fullName>
    </recommendedName>
</protein>
<keyword evidence="2" id="KW-1185">Reference proteome</keyword>
<dbReference type="EMBL" id="VTWH01000001">
    <property type="protein sequence ID" value="KAA0971947.1"/>
    <property type="molecule type" value="Genomic_DNA"/>
</dbReference>
<dbReference type="Gene3D" id="3.10.28.20">
    <property type="entry name" value="Acetamidase/Formamidase-like domains"/>
    <property type="match status" value="1"/>
</dbReference>
<sequence>MSNVTHISRENPQYCIDAAAVPAARVGSKAQLVFETHDARGGKLREAWQVHQTTPDFSERFPKVNPVTGPVFIDGAEPGDTVAVRIIEIGLDDQGFILVKPDMGITHGKVEKPIAKICRVVAGEVLFDDLRFPVSPMVGVIAVAPAGGPISPALVGRYGGNMDCKRVAVGATLYLPVQVAGAMLYVGDIHASMGDGEVTGTGIEIGGSVTVEVELMKGNARQWPWLETETDIISIASAPTYEEAGRIGVDQMIDLLGTRLGLNPTDAYMLISAIGDVRINQSCGSTADISVRVEMPRLGHGIIRHQDR</sequence>
<evidence type="ECO:0000313" key="2">
    <source>
        <dbReference type="Proteomes" id="UP000324738"/>
    </source>
</evidence>
<dbReference type="Gene3D" id="2.40.10.120">
    <property type="match status" value="1"/>
</dbReference>
<organism evidence="1 2">
    <name type="scientific">Aureimonas fodinaquatilis</name>
    <dbReference type="NCBI Taxonomy" id="2565783"/>
    <lineage>
        <taxon>Bacteria</taxon>
        <taxon>Pseudomonadati</taxon>
        <taxon>Pseudomonadota</taxon>
        <taxon>Alphaproteobacteria</taxon>
        <taxon>Hyphomicrobiales</taxon>
        <taxon>Aurantimonadaceae</taxon>
        <taxon>Aureimonas</taxon>
    </lineage>
</organism>
<evidence type="ECO:0000313" key="1">
    <source>
        <dbReference type="EMBL" id="KAA0971947.1"/>
    </source>
</evidence>
<dbReference type="Gene3D" id="2.60.120.580">
    <property type="entry name" value="Acetamidase/Formamidase-like domains"/>
    <property type="match status" value="1"/>
</dbReference>
<dbReference type="OrthoDB" id="9785236at2"/>
<dbReference type="AlphaFoldDB" id="A0A5B0DYP3"/>
<dbReference type="RefSeq" id="WP_149297184.1">
    <property type="nucleotide sequence ID" value="NZ_VTWH01000001.1"/>
</dbReference>
<dbReference type="Proteomes" id="UP000324738">
    <property type="component" value="Unassembled WGS sequence"/>
</dbReference>